<evidence type="ECO:0000313" key="3">
    <source>
        <dbReference type="EMBL" id="OOV09080.1"/>
    </source>
</evidence>
<feature type="repeat" description="TPR" evidence="1">
    <location>
        <begin position="798"/>
        <end position="831"/>
    </location>
</feature>
<dbReference type="Pfam" id="PF12895">
    <property type="entry name" value="ANAPC3"/>
    <property type="match status" value="1"/>
</dbReference>
<evidence type="ECO:0000256" key="2">
    <source>
        <dbReference type="SAM" id="SignalP"/>
    </source>
</evidence>
<dbReference type="Gene3D" id="1.25.40.10">
    <property type="entry name" value="Tetratricopeptide repeat domain"/>
    <property type="match status" value="5"/>
</dbReference>
<feature type="repeat" description="TPR" evidence="1">
    <location>
        <begin position="199"/>
        <end position="232"/>
    </location>
</feature>
<keyword evidence="4" id="KW-1185">Reference proteome</keyword>
<dbReference type="Pfam" id="PF13432">
    <property type="entry name" value="TPR_16"/>
    <property type="match status" value="1"/>
</dbReference>
<dbReference type="InterPro" id="IPR019734">
    <property type="entry name" value="TPR_rpt"/>
</dbReference>
<dbReference type="PANTHER" id="PTHR12558:SF13">
    <property type="entry name" value="CELL DIVISION CYCLE PROTEIN 27 HOMOLOG"/>
    <property type="match status" value="1"/>
</dbReference>
<dbReference type="STRING" id="28066.RF819_11510"/>
<comment type="caution">
    <text evidence="3">The sequence shown here is derived from an EMBL/GenBank/DDBJ whole genome shotgun (WGS) entry which is preliminary data.</text>
</comment>
<dbReference type="InterPro" id="IPR011990">
    <property type="entry name" value="TPR-like_helical_dom_sf"/>
</dbReference>
<gene>
    <name evidence="3" type="ORF">RF819_11510</name>
</gene>
<organism evidence="3 4">
    <name type="scientific">Rhodoferax fermentans</name>
    <dbReference type="NCBI Taxonomy" id="28066"/>
    <lineage>
        <taxon>Bacteria</taxon>
        <taxon>Pseudomonadati</taxon>
        <taxon>Pseudomonadota</taxon>
        <taxon>Betaproteobacteria</taxon>
        <taxon>Burkholderiales</taxon>
        <taxon>Comamonadaceae</taxon>
        <taxon>Rhodoferax</taxon>
    </lineage>
</organism>
<proteinExistence type="predicted"/>
<accession>A0A1T1AY93</accession>
<dbReference type="SMART" id="SM00028">
    <property type="entry name" value="TPR"/>
    <property type="match status" value="13"/>
</dbReference>
<feature type="chain" id="PRO_5012300941" evidence="2">
    <location>
        <begin position="23"/>
        <end position="946"/>
    </location>
</feature>
<keyword evidence="1" id="KW-0802">TPR repeat</keyword>
<dbReference type="PROSITE" id="PS50005">
    <property type="entry name" value="TPR"/>
    <property type="match status" value="3"/>
</dbReference>
<evidence type="ECO:0000256" key="1">
    <source>
        <dbReference type="PROSITE-ProRule" id="PRU00339"/>
    </source>
</evidence>
<dbReference type="NCBIfam" id="TIGR02917">
    <property type="entry name" value="PEP_TPR_lipo"/>
    <property type="match status" value="1"/>
</dbReference>
<dbReference type="InterPro" id="IPR014266">
    <property type="entry name" value="PEP-CTERM_TPR_PrsT"/>
</dbReference>
<name>A0A1T1AY93_RHOFE</name>
<dbReference type="EMBL" id="MTJN01000002">
    <property type="protein sequence ID" value="OOV09080.1"/>
    <property type="molecule type" value="Genomic_DNA"/>
</dbReference>
<reference evidence="3 4" key="1">
    <citation type="submission" date="2017-01" db="EMBL/GenBank/DDBJ databases">
        <title>Genome sequencing of Rhodoferax fermentans JCM 7819.</title>
        <authorList>
            <person name="Kim Y.J."/>
            <person name="Farh M.E.-A."/>
            <person name="Yang D.-C."/>
        </authorList>
    </citation>
    <scope>NUCLEOTIDE SEQUENCE [LARGE SCALE GENOMIC DNA]</scope>
    <source>
        <strain evidence="3 4">JCM 7819</strain>
    </source>
</reference>
<dbReference type="SUPFAM" id="SSF48452">
    <property type="entry name" value="TPR-like"/>
    <property type="match status" value="3"/>
</dbReference>
<keyword evidence="2" id="KW-0732">Signal</keyword>
<dbReference type="AlphaFoldDB" id="A0A1T1AY93"/>
<dbReference type="PANTHER" id="PTHR12558">
    <property type="entry name" value="CELL DIVISION CYCLE 16,23,27"/>
    <property type="match status" value="1"/>
</dbReference>
<dbReference type="Proteomes" id="UP000190750">
    <property type="component" value="Unassembled WGS sequence"/>
</dbReference>
<protein>
    <submittedName>
        <fullName evidence="3">Uncharacterized protein</fullName>
    </submittedName>
</protein>
<sequence>MRQLSSAALACAVLCSSQTVWAADAKASKYYEDALTRFEKQDTTGAIIQLKNALQIDKNMLPVQMLLGKALLQNGDVVAAEVAFNEALRLGVNRAEVVVPLAQTYMAQGKQAQVLSQPQFDAAGLPPDVQLQVWLIRAAASADTGDLRAALKAVDEARVLDPRSAEPWLAEVPVRIRAKQFKEAEAAVARALELAPNSAQAWYQKGSVAHVSGNLPASLAAYDQALKLDPKHIESRVARAGLYLDLNRPADTQADIDALTRYAREASLARKEPVQPTGPNEPRASYLQALLAERNQQPAVAQKALKEITTLLDPVPIDFIRYRPQLLMLNGLAHYGLNESEKAAQALEYFQKVQGSTPVAKLLAQIYLTQSNTNRAIDLLEAYLRSSPNDGQAMTMLAGALMSKGQNAKATALMQQALQTQDRPEFRSVLGLSLIRSGQAGSGMTELETAFKKDPRQTQAATTLIGLYLRNNQAAKAVTLADTLVKQQPNNAGFYNLLGMARGQSGKVTESKAAFEKAIALDPAFVQPKLNLARVEIATRAFDVAETRLEAILKDNEKDTDAMYEMALLSDRRGQEAHAQRWLEKATDLSGPKDTRWALALSDFHLQRGRPGPALDAVKKAAAKAPDDLPVLMMYARAQIANGDTVGAKSSLTSATRVAAYNPGQQVDIAQLQMSVRNWAGASYSLDKAISTSADYLPALALLSELELMQGGPAKAEQRAREIVAKYPKRAVGPGLLGDIAQSRGQAQQAQAFYKQAHQLEPSTGSFLKLFGALSSQDGGKPALQLAQSWVKARPRDAIAQKTLANAYARNGQFAAAKNTFEVLLKLTPDDSDVMNNLANVLLRLKDPSAITVAEQAVAKAPTNYNAIDTLGWALFQAGQTDRALQLLRDARLRQPASPEIRYHLAAVLAKTGRNNEAREELEAALKGGASFEAGADARALLQTLK</sequence>
<evidence type="ECO:0000313" key="4">
    <source>
        <dbReference type="Proteomes" id="UP000190750"/>
    </source>
</evidence>
<feature type="signal peptide" evidence="2">
    <location>
        <begin position="1"/>
        <end position="22"/>
    </location>
</feature>
<dbReference type="Pfam" id="PF14559">
    <property type="entry name" value="TPR_19"/>
    <property type="match status" value="3"/>
</dbReference>
<feature type="repeat" description="TPR" evidence="1">
    <location>
        <begin position="492"/>
        <end position="525"/>
    </location>
</feature>